<evidence type="ECO:0000313" key="4">
    <source>
        <dbReference type="EMBL" id="MEC3862166.1"/>
    </source>
</evidence>
<dbReference type="Proteomes" id="UP001348149">
    <property type="component" value="Unassembled WGS sequence"/>
</dbReference>
<evidence type="ECO:0000256" key="2">
    <source>
        <dbReference type="ARBA" id="ARBA00022801"/>
    </source>
</evidence>
<dbReference type="InterPro" id="IPR000917">
    <property type="entry name" value="Sulfatase_N"/>
</dbReference>
<dbReference type="PANTHER" id="PTHR45953:SF1">
    <property type="entry name" value="IDURONATE 2-SULFATASE"/>
    <property type="match status" value="1"/>
</dbReference>
<accession>A0ABU6HIK5</accession>
<keyword evidence="2" id="KW-0378">Hydrolase</keyword>
<dbReference type="InterPro" id="IPR017850">
    <property type="entry name" value="Alkaline_phosphatase_core_sf"/>
</dbReference>
<protein>
    <submittedName>
        <fullName evidence="4">Sulfatase-like hydrolase/transferase</fullName>
    </submittedName>
</protein>
<name>A0ABU6HIK5_9RHOB</name>
<feature type="domain" description="Sulfatase N-terminal" evidence="3">
    <location>
        <begin position="5"/>
        <end position="371"/>
    </location>
</feature>
<keyword evidence="5" id="KW-1185">Reference proteome</keyword>
<evidence type="ECO:0000256" key="1">
    <source>
        <dbReference type="ARBA" id="ARBA00022723"/>
    </source>
</evidence>
<evidence type="ECO:0000313" key="5">
    <source>
        <dbReference type="Proteomes" id="UP001348149"/>
    </source>
</evidence>
<organism evidence="4 5">
    <name type="scientific">Mesobacterium hydrothermale</name>
    <dbReference type="NCBI Taxonomy" id="3111907"/>
    <lineage>
        <taxon>Bacteria</taxon>
        <taxon>Pseudomonadati</taxon>
        <taxon>Pseudomonadota</taxon>
        <taxon>Alphaproteobacteria</taxon>
        <taxon>Rhodobacterales</taxon>
        <taxon>Roseobacteraceae</taxon>
        <taxon>Mesobacterium</taxon>
    </lineage>
</organism>
<proteinExistence type="predicted"/>
<reference evidence="4 5" key="1">
    <citation type="submission" date="2024-01" db="EMBL/GenBank/DDBJ databases">
        <title>Mesobacterium rodlantinim sp. nov., isolated from shallow sea hydrothermal systems off Kueishantao Island.</title>
        <authorList>
            <person name="Su Z."/>
            <person name="Tang K."/>
        </authorList>
    </citation>
    <scope>NUCLEOTIDE SEQUENCE [LARGE SCALE GENOMIC DNA]</scope>
    <source>
        <strain evidence="4 5">TK19101</strain>
    </source>
</reference>
<dbReference type="PANTHER" id="PTHR45953">
    <property type="entry name" value="IDURONATE 2-SULFATASE"/>
    <property type="match status" value="1"/>
</dbReference>
<sequence length="504" mass="56130">MAERQNILFVIIDQLRADCLRGALESHVDLPNLRGLESEAVRFDRHFSVTNPCGPSRASILTGQYAMNHRATRNGTPLPSDKPNLATEIRKAGYLPLLFGYTDSTPDPRDYHASDPQLKSYEQVMPGFVEACEMRLEESWPWRADLLAKGYDVPPYPDIFRPDGDRVDDPALYKAEDSDTAFLANRVIDELRARPTGWFAHVTFIRPHPPLVAPAPYNRLVDPATLPAPEGTRDRTAEAAAHPFNAPLLAAKSLASNVEGFPDLEETPENIAKLRAIYLGLAAEVDHHVGRIFDFLKETGQWDNTLVVVTADHGEMLGDHHAWGKMTYYDAAYHVPLMIRDPRHRDGFGTTVGLPTESVDVTPTILDLAGVDVPDTMDGHSLRPFLDGRPPANWRQHSFSELDFGDPVNPTAWQRALGLPAEGANLAILRGARHTLVHFNSGLPQILFEHEKSGEARNISSKPEAQSILLEMSRDMLDHRMRHAEGRFARTMVTPDGVVRAPRN</sequence>
<dbReference type="SUPFAM" id="SSF53649">
    <property type="entry name" value="Alkaline phosphatase-like"/>
    <property type="match status" value="1"/>
</dbReference>
<keyword evidence="1" id="KW-0479">Metal-binding</keyword>
<gene>
    <name evidence="4" type="ORF">VK792_12805</name>
</gene>
<dbReference type="Gene3D" id="3.40.720.10">
    <property type="entry name" value="Alkaline Phosphatase, subunit A"/>
    <property type="match status" value="1"/>
</dbReference>
<dbReference type="Pfam" id="PF00884">
    <property type="entry name" value="Sulfatase"/>
    <property type="match status" value="1"/>
</dbReference>
<dbReference type="RefSeq" id="WP_326297905.1">
    <property type="nucleotide sequence ID" value="NZ_JAYLLH010000018.1"/>
</dbReference>
<dbReference type="EMBL" id="JAYLLH010000018">
    <property type="protein sequence ID" value="MEC3862166.1"/>
    <property type="molecule type" value="Genomic_DNA"/>
</dbReference>
<comment type="caution">
    <text evidence="4">The sequence shown here is derived from an EMBL/GenBank/DDBJ whole genome shotgun (WGS) entry which is preliminary data.</text>
</comment>
<evidence type="ECO:0000259" key="3">
    <source>
        <dbReference type="Pfam" id="PF00884"/>
    </source>
</evidence>